<keyword evidence="1" id="KW-0472">Membrane</keyword>
<evidence type="ECO:0000256" key="1">
    <source>
        <dbReference type="SAM" id="Phobius"/>
    </source>
</evidence>
<dbReference type="AlphaFoldDB" id="A0A9X9X4C0"/>
<gene>
    <name evidence="2" type="ORF">GXW76_23960</name>
</gene>
<feature type="non-terminal residue" evidence="2">
    <location>
        <position position="51"/>
    </location>
</feature>
<comment type="caution">
    <text evidence="2">The sequence shown here is derived from an EMBL/GenBank/DDBJ whole genome shotgun (WGS) entry which is preliminary data.</text>
</comment>
<keyword evidence="1" id="KW-0812">Transmembrane</keyword>
<sequence length="51" mass="5012">MVAPVVLGFAVLAPNRIVPPRPIAVGEVAAWGMLGPAAVAALAALVLPGRA</sequence>
<name>A0A9X9X4C0_9PROT</name>
<reference evidence="2" key="2">
    <citation type="journal article" date="2021" name="Syst. Appl. Microbiol.">
        <title>Roseomonas hellenica sp. nov., isolated from roots of wild-growing Alkanna tinctoria.</title>
        <authorList>
            <person name="Rat A."/>
            <person name="Naranjo H.D."/>
            <person name="Lebbe L."/>
            <person name="Cnockaert M."/>
            <person name="Krigas N."/>
            <person name="Grigoriadou K."/>
            <person name="Maloupa E."/>
            <person name="Willems A."/>
        </authorList>
    </citation>
    <scope>NUCLEOTIDE SEQUENCE</scope>
    <source>
        <strain evidence="2">LMG 31231</strain>
    </source>
</reference>
<reference evidence="2" key="1">
    <citation type="submission" date="2020-01" db="EMBL/GenBank/DDBJ databases">
        <authorList>
            <person name="Rat A."/>
        </authorList>
    </citation>
    <scope>NUCLEOTIDE SEQUENCE</scope>
    <source>
        <strain evidence="2">LMG 31231</strain>
    </source>
</reference>
<protein>
    <submittedName>
        <fullName evidence="2">Uncharacterized protein</fullName>
    </submittedName>
</protein>
<keyword evidence="1" id="KW-1133">Transmembrane helix</keyword>
<dbReference type="EMBL" id="JAAEDM010000129">
    <property type="protein sequence ID" value="MBR0674249.1"/>
    <property type="molecule type" value="Genomic_DNA"/>
</dbReference>
<dbReference type="Proteomes" id="UP001138751">
    <property type="component" value="Unassembled WGS sequence"/>
</dbReference>
<proteinExistence type="predicted"/>
<organism evidence="2 3">
    <name type="scientific">Neoroseomonas soli</name>
    <dbReference type="NCBI Taxonomy" id="1081025"/>
    <lineage>
        <taxon>Bacteria</taxon>
        <taxon>Pseudomonadati</taxon>
        <taxon>Pseudomonadota</taxon>
        <taxon>Alphaproteobacteria</taxon>
        <taxon>Acetobacterales</taxon>
        <taxon>Acetobacteraceae</taxon>
        <taxon>Neoroseomonas</taxon>
    </lineage>
</organism>
<evidence type="ECO:0000313" key="2">
    <source>
        <dbReference type="EMBL" id="MBR0674249.1"/>
    </source>
</evidence>
<accession>A0A9X9X4C0</accession>
<keyword evidence="3" id="KW-1185">Reference proteome</keyword>
<feature type="transmembrane region" description="Helical" evidence="1">
    <location>
        <begin position="28"/>
        <end position="47"/>
    </location>
</feature>
<evidence type="ECO:0000313" key="3">
    <source>
        <dbReference type="Proteomes" id="UP001138751"/>
    </source>
</evidence>